<dbReference type="SUPFAM" id="SSF50249">
    <property type="entry name" value="Nucleic acid-binding proteins"/>
    <property type="match status" value="1"/>
</dbReference>
<accession>A0A4P6JSZ0</accession>
<name>A0A4P6JSZ0_KTERU</name>
<feature type="region of interest" description="Disordered" evidence="4">
    <location>
        <begin position="106"/>
        <end position="125"/>
    </location>
</feature>
<sequence length="125" mass="14129">MAADFNSVLFVGRLGKDPQMSYTPNGNAVTKFSIAVNRRKVGNKEQPPMWLNVVCWQKLAEIVNEYASKGVQILVQGSFDQQTYKDKDGIQRIKYEIVASNVQLLGKKQQASEEDELGELEDYEI</sequence>
<dbReference type="GO" id="GO:0006260">
    <property type="term" value="P:DNA replication"/>
    <property type="evidence" value="ECO:0007669"/>
    <property type="project" value="InterPro"/>
</dbReference>
<dbReference type="PANTHER" id="PTHR10302:SF0">
    <property type="entry name" value="SINGLE-STRANDED DNA-BINDING PROTEIN, MITOCHONDRIAL"/>
    <property type="match status" value="1"/>
</dbReference>
<feature type="compositionally biased region" description="Acidic residues" evidence="4">
    <location>
        <begin position="112"/>
        <end position="125"/>
    </location>
</feature>
<proteinExistence type="inferred from homology"/>
<evidence type="ECO:0000256" key="4">
    <source>
        <dbReference type="SAM" id="MobiDB-lite"/>
    </source>
</evidence>
<dbReference type="PIRSF" id="PIRSF002070">
    <property type="entry name" value="SSB"/>
    <property type="match status" value="1"/>
</dbReference>
<dbReference type="NCBIfam" id="TIGR00621">
    <property type="entry name" value="ssb"/>
    <property type="match status" value="1"/>
</dbReference>
<keyword evidence="1 2" id="KW-0238">DNA-binding</keyword>
<evidence type="ECO:0000256" key="3">
    <source>
        <dbReference type="PIRNR" id="PIRNR002070"/>
    </source>
</evidence>
<dbReference type="PROSITE" id="PS50935">
    <property type="entry name" value="SSB"/>
    <property type="match status" value="1"/>
</dbReference>
<dbReference type="OrthoDB" id="9809878at2"/>
<dbReference type="KEGG" id="kbs:EPA93_19145"/>
<dbReference type="Proteomes" id="UP000290365">
    <property type="component" value="Chromosome"/>
</dbReference>
<evidence type="ECO:0000256" key="2">
    <source>
        <dbReference type="HAMAP-Rule" id="MF_00984"/>
    </source>
</evidence>
<reference evidence="5 6" key="1">
    <citation type="submission" date="2019-01" db="EMBL/GenBank/DDBJ databases">
        <title>Ktedonosporobacter rubrisoli SCAWS-G2.</title>
        <authorList>
            <person name="Huang Y."/>
            <person name="Yan B."/>
        </authorList>
    </citation>
    <scope>NUCLEOTIDE SEQUENCE [LARGE SCALE GENOMIC DNA]</scope>
    <source>
        <strain evidence="5 6">SCAWS-G2</strain>
    </source>
</reference>
<protein>
    <recommendedName>
        <fullName evidence="2 3">Single-stranded DNA-binding protein</fullName>
        <shortName evidence="2">SSB</shortName>
    </recommendedName>
</protein>
<keyword evidence="6" id="KW-1185">Reference proteome</keyword>
<dbReference type="CDD" id="cd04496">
    <property type="entry name" value="SSB_OBF"/>
    <property type="match status" value="1"/>
</dbReference>
<dbReference type="HAMAP" id="MF_00984">
    <property type="entry name" value="SSB"/>
    <property type="match status" value="1"/>
</dbReference>
<dbReference type="InterPro" id="IPR000424">
    <property type="entry name" value="Primosome_PriB/ssb"/>
</dbReference>
<gene>
    <name evidence="5" type="ORF">EPA93_19145</name>
</gene>
<comment type="subunit">
    <text evidence="2">Homotetramer.</text>
</comment>
<organism evidence="5 6">
    <name type="scientific">Ktedonosporobacter rubrisoli</name>
    <dbReference type="NCBI Taxonomy" id="2509675"/>
    <lineage>
        <taxon>Bacteria</taxon>
        <taxon>Bacillati</taxon>
        <taxon>Chloroflexota</taxon>
        <taxon>Ktedonobacteria</taxon>
        <taxon>Ktedonobacterales</taxon>
        <taxon>Ktedonosporobacteraceae</taxon>
        <taxon>Ktedonosporobacter</taxon>
    </lineage>
</organism>
<dbReference type="GO" id="GO:0009295">
    <property type="term" value="C:nucleoid"/>
    <property type="evidence" value="ECO:0007669"/>
    <property type="project" value="TreeGrafter"/>
</dbReference>
<dbReference type="GO" id="GO:0003697">
    <property type="term" value="F:single-stranded DNA binding"/>
    <property type="evidence" value="ECO:0007669"/>
    <property type="project" value="UniProtKB-UniRule"/>
</dbReference>
<dbReference type="EMBL" id="CP035758">
    <property type="protein sequence ID" value="QBD77996.1"/>
    <property type="molecule type" value="Genomic_DNA"/>
</dbReference>
<evidence type="ECO:0000313" key="5">
    <source>
        <dbReference type="EMBL" id="QBD77996.1"/>
    </source>
</evidence>
<comment type="caution">
    <text evidence="2">Lacks conserved residue(s) required for the propagation of feature annotation.</text>
</comment>
<dbReference type="Gene3D" id="2.40.50.140">
    <property type="entry name" value="Nucleic acid-binding proteins"/>
    <property type="match status" value="1"/>
</dbReference>
<dbReference type="InterPro" id="IPR012340">
    <property type="entry name" value="NA-bd_OB-fold"/>
</dbReference>
<dbReference type="Pfam" id="PF00436">
    <property type="entry name" value="SSB"/>
    <property type="match status" value="1"/>
</dbReference>
<dbReference type="InterPro" id="IPR011344">
    <property type="entry name" value="ssDNA-bd"/>
</dbReference>
<dbReference type="PANTHER" id="PTHR10302">
    <property type="entry name" value="SINGLE-STRANDED DNA-BINDING PROTEIN"/>
    <property type="match status" value="1"/>
</dbReference>
<evidence type="ECO:0000256" key="1">
    <source>
        <dbReference type="ARBA" id="ARBA00023125"/>
    </source>
</evidence>
<dbReference type="AlphaFoldDB" id="A0A4P6JSZ0"/>
<dbReference type="RefSeq" id="WP_129889049.1">
    <property type="nucleotide sequence ID" value="NZ_CP035758.1"/>
</dbReference>
<evidence type="ECO:0000313" key="6">
    <source>
        <dbReference type="Proteomes" id="UP000290365"/>
    </source>
</evidence>